<keyword evidence="5" id="KW-0547">Nucleotide-binding</keyword>
<evidence type="ECO:0000256" key="6">
    <source>
        <dbReference type="ARBA" id="ARBA00023134"/>
    </source>
</evidence>
<feature type="non-terminal residue" evidence="10">
    <location>
        <position position="1"/>
    </location>
</feature>
<evidence type="ECO:0000256" key="4">
    <source>
        <dbReference type="ARBA" id="ARBA00022701"/>
    </source>
</evidence>
<dbReference type="PANTHER" id="PTHR11588">
    <property type="entry name" value="TUBULIN"/>
    <property type="match status" value="1"/>
</dbReference>
<reference evidence="10" key="1">
    <citation type="submission" date="2020-03" db="EMBL/GenBank/DDBJ databases">
        <title>Intra-Species Differences in Population Size shape Life History and Genome Evolution.</title>
        <authorList>
            <person name="Willemsen D."/>
            <person name="Cui R."/>
            <person name="Valenzano D.R."/>
        </authorList>
    </citation>
    <scope>NUCLEOTIDE SEQUENCE</scope>
    <source>
        <strain evidence="10">GRZ</strain>
        <tissue evidence="10">Whole</tissue>
    </source>
</reference>
<dbReference type="Pfam" id="PF00091">
    <property type="entry name" value="Tubulin"/>
    <property type="match status" value="1"/>
</dbReference>
<dbReference type="Proteomes" id="UP000822369">
    <property type="component" value="Chromosome 11"/>
</dbReference>
<dbReference type="InterPro" id="IPR000217">
    <property type="entry name" value="Tubulin"/>
</dbReference>
<dbReference type="InterPro" id="IPR004057">
    <property type="entry name" value="Epsilon_tubulin"/>
</dbReference>
<organism evidence="10 11">
    <name type="scientific">Nothobranchius furzeri</name>
    <name type="common">Turquoise killifish</name>
    <dbReference type="NCBI Taxonomy" id="105023"/>
    <lineage>
        <taxon>Eukaryota</taxon>
        <taxon>Metazoa</taxon>
        <taxon>Chordata</taxon>
        <taxon>Craniata</taxon>
        <taxon>Vertebrata</taxon>
        <taxon>Euteleostomi</taxon>
        <taxon>Actinopterygii</taxon>
        <taxon>Neopterygii</taxon>
        <taxon>Teleostei</taxon>
        <taxon>Neoteleostei</taxon>
        <taxon>Acanthomorphata</taxon>
        <taxon>Ovalentaria</taxon>
        <taxon>Atherinomorphae</taxon>
        <taxon>Cyprinodontiformes</taxon>
        <taxon>Nothobranchiidae</taxon>
        <taxon>Nothobranchius</taxon>
    </lineage>
</organism>
<dbReference type="InterPro" id="IPR018316">
    <property type="entry name" value="Tubulin/FtsZ_2-layer-sand-dom"/>
</dbReference>
<evidence type="ECO:0000256" key="5">
    <source>
        <dbReference type="ARBA" id="ARBA00022741"/>
    </source>
</evidence>
<dbReference type="InterPro" id="IPR008280">
    <property type="entry name" value="Tub_FtsZ_C"/>
</dbReference>
<dbReference type="SUPFAM" id="SSF52490">
    <property type="entry name" value="Tubulin nucleotide-binding domain-like"/>
    <property type="match status" value="1"/>
</dbReference>
<dbReference type="AlphaFoldDB" id="A0A9D2Y2A6"/>
<dbReference type="GO" id="GO:0007017">
    <property type="term" value="P:microtubule-based process"/>
    <property type="evidence" value="ECO:0007669"/>
    <property type="project" value="InterPro"/>
</dbReference>
<dbReference type="InterPro" id="IPR023123">
    <property type="entry name" value="Tubulin_C"/>
</dbReference>
<dbReference type="Gene3D" id="3.40.50.1440">
    <property type="entry name" value="Tubulin/FtsZ, GTPase domain"/>
    <property type="match status" value="2"/>
</dbReference>
<comment type="subcellular location">
    <subcellularLocation>
        <location evidence="1">Cytoplasm</location>
        <location evidence="1">Cytoskeleton</location>
    </subcellularLocation>
</comment>
<dbReference type="EMBL" id="JAAVVJ010000011">
    <property type="protein sequence ID" value="KAF7212660.1"/>
    <property type="molecule type" value="Genomic_DNA"/>
</dbReference>
<dbReference type="SMART" id="SM00864">
    <property type="entry name" value="Tubulin"/>
    <property type="match status" value="1"/>
</dbReference>
<dbReference type="Pfam" id="PF03953">
    <property type="entry name" value="Tubulin_C"/>
    <property type="match status" value="1"/>
</dbReference>
<keyword evidence="4" id="KW-0493">Microtubule</keyword>
<evidence type="ECO:0000256" key="1">
    <source>
        <dbReference type="ARBA" id="ARBA00004245"/>
    </source>
</evidence>
<accession>A0A9D2Y2A6</accession>
<sequence>VYLECVSAVGQCGNQVGCRFWDLALQEHASVNKSGIYDEALSSFFRNVDSRKSDGGACCVGGEIQNLKARAVLVDMEEGVLSEILQGPLKEVFDSNQLLKDASGSGNNWAVGHMTYGSIHREAMVDLLRRAAEHCDCLQCFFLLHSMGGGRHAIYHIPKHVKHPFSSAYPVSDRRGSILSREAQTSLSLSLGPALLGESQGVLWPGERQSLYRVLGLPLGLLPVGRARKTSPGRSRRHPDQMPEPPQLFFLVLYVCFLFCSSTRFEGSLNMDLNEIAMNLVPFPRLHYLVPSLTPLYSLADVSIPTKRLDQMFSDAFSKDHQLIRANLKHSLFLASALMVRGDVHMSDLRRNIERLRSSLPFVSWNQEGWKTGLCSVPPVGHSHSMLALSNNTCVKATFMELRDSFTKLYKKKAHLHHYLHVDGMEQSIFSEALSSLTGLIEDYHHLDVSKSRLQRDTPRLRIATGSSS</sequence>
<dbReference type="GO" id="GO:0005874">
    <property type="term" value="C:microtubule"/>
    <property type="evidence" value="ECO:0007669"/>
    <property type="project" value="UniProtKB-KW"/>
</dbReference>
<keyword evidence="6" id="KW-0342">GTP-binding</keyword>
<dbReference type="PRINTS" id="PR01161">
    <property type="entry name" value="TUBULIN"/>
</dbReference>
<comment type="caution">
    <text evidence="10">The sequence shown here is derived from an EMBL/GenBank/DDBJ whole genome shotgun (WGS) entry which is preliminary data.</text>
</comment>
<keyword evidence="3" id="KW-0963">Cytoplasm</keyword>
<evidence type="ECO:0000259" key="9">
    <source>
        <dbReference type="SMART" id="SM00865"/>
    </source>
</evidence>
<gene>
    <name evidence="10" type="primary">tube1</name>
    <name evidence="10" type="ORF">G4P62_007546</name>
</gene>
<dbReference type="SUPFAM" id="SSF55307">
    <property type="entry name" value="Tubulin C-terminal domain-like"/>
    <property type="match status" value="1"/>
</dbReference>
<evidence type="ECO:0000256" key="7">
    <source>
        <dbReference type="ARBA" id="ARBA00023212"/>
    </source>
</evidence>
<dbReference type="GO" id="GO:0005525">
    <property type="term" value="F:GTP binding"/>
    <property type="evidence" value="ECO:0007669"/>
    <property type="project" value="UniProtKB-KW"/>
</dbReference>
<comment type="similarity">
    <text evidence="2">Belongs to the tubulin family.</text>
</comment>
<dbReference type="InterPro" id="IPR003008">
    <property type="entry name" value="Tubulin_FtsZ_GTPase"/>
</dbReference>
<evidence type="ECO:0000313" key="10">
    <source>
        <dbReference type="EMBL" id="KAF7212660.1"/>
    </source>
</evidence>
<evidence type="ECO:0000256" key="3">
    <source>
        <dbReference type="ARBA" id="ARBA00022490"/>
    </source>
</evidence>
<name>A0A9D2Y2A6_NOTFU</name>
<feature type="domain" description="Tubulin/FtsZ GTPase" evidence="8">
    <location>
        <begin position="54"/>
        <end position="194"/>
    </location>
</feature>
<evidence type="ECO:0000313" key="11">
    <source>
        <dbReference type="Proteomes" id="UP000822369"/>
    </source>
</evidence>
<proteinExistence type="inferred from homology"/>
<evidence type="ECO:0000256" key="2">
    <source>
        <dbReference type="ARBA" id="ARBA00009636"/>
    </source>
</evidence>
<feature type="domain" description="Tubulin/FtsZ 2-layer sandwich" evidence="9">
    <location>
        <begin position="269"/>
        <end position="404"/>
    </location>
</feature>
<keyword evidence="7" id="KW-0206">Cytoskeleton</keyword>
<dbReference type="Gene3D" id="1.10.287.600">
    <property type="entry name" value="Helix hairpin bin"/>
    <property type="match status" value="1"/>
</dbReference>
<dbReference type="PRINTS" id="PR01519">
    <property type="entry name" value="EPSLNTUBULIN"/>
</dbReference>
<dbReference type="SMART" id="SM00865">
    <property type="entry name" value="Tubulin_C"/>
    <property type="match status" value="1"/>
</dbReference>
<dbReference type="InterPro" id="IPR036525">
    <property type="entry name" value="Tubulin/FtsZ_GTPase_sf"/>
</dbReference>
<dbReference type="FunFam" id="1.10.287.600:FF:000007">
    <property type="entry name" value="tubulin epsilon chain"/>
    <property type="match status" value="1"/>
</dbReference>
<evidence type="ECO:0000259" key="8">
    <source>
        <dbReference type="SMART" id="SM00864"/>
    </source>
</evidence>
<protein>
    <submittedName>
        <fullName evidence="10">Tubulin epsilon 1</fullName>
    </submittedName>
</protein>